<keyword evidence="4 15" id="KW-0227">DNA damage</keyword>
<evidence type="ECO:0000256" key="6">
    <source>
        <dbReference type="ARBA" id="ARBA00022806"/>
    </source>
</evidence>
<dbReference type="SUPFAM" id="SSF52980">
    <property type="entry name" value="Restriction endonuclease-like"/>
    <property type="match status" value="1"/>
</dbReference>
<dbReference type="GO" id="GO:0008854">
    <property type="term" value="F:exodeoxyribonuclease V activity"/>
    <property type="evidence" value="ECO:0007669"/>
    <property type="project" value="UniProtKB-EC"/>
</dbReference>
<dbReference type="PANTHER" id="PTHR11070">
    <property type="entry name" value="UVRD / RECB / PCRA DNA HELICASE FAMILY MEMBER"/>
    <property type="match status" value="1"/>
</dbReference>
<dbReference type="PANTHER" id="PTHR11070:SF23">
    <property type="entry name" value="RECBCD ENZYME SUBUNIT RECB"/>
    <property type="match status" value="1"/>
</dbReference>
<evidence type="ECO:0000256" key="3">
    <source>
        <dbReference type="ARBA" id="ARBA00022741"/>
    </source>
</evidence>
<evidence type="ECO:0000256" key="16">
    <source>
        <dbReference type="PROSITE-ProRule" id="PRU00560"/>
    </source>
</evidence>
<keyword evidence="6 15" id="KW-0347">Helicase</keyword>
<feature type="binding site" evidence="15">
    <location>
        <position position="1063"/>
    </location>
    <ligand>
        <name>Mg(2+)</name>
        <dbReference type="ChEBI" id="CHEBI:18420"/>
    </ligand>
</feature>
<dbReference type="InterPro" id="IPR011335">
    <property type="entry name" value="Restrct_endonuc-II-like"/>
</dbReference>
<dbReference type="InterPro" id="IPR011604">
    <property type="entry name" value="PDDEXK-like_dom_sf"/>
</dbReference>
<comment type="caution">
    <text evidence="19">The sequence shown here is derived from an EMBL/GenBank/DDBJ whole genome shotgun (WGS) entry which is preliminary data.</text>
</comment>
<feature type="region of interest" description="DNA-binding and helicase activity, interacts with RecC" evidence="15">
    <location>
        <begin position="1"/>
        <end position="844"/>
    </location>
</feature>
<dbReference type="EC" id="3.1.11.5" evidence="15"/>
<dbReference type="InterPro" id="IPR014017">
    <property type="entry name" value="DNA_helicase_UvrD-like_C"/>
</dbReference>
<keyword evidence="3 15" id="KW-0547">Nucleotide-binding</keyword>
<comment type="catalytic activity">
    <reaction evidence="14 15">
        <text>ATP + H2O = ADP + phosphate + H(+)</text>
        <dbReference type="Rhea" id="RHEA:13065"/>
        <dbReference type="ChEBI" id="CHEBI:15377"/>
        <dbReference type="ChEBI" id="CHEBI:15378"/>
        <dbReference type="ChEBI" id="CHEBI:30616"/>
        <dbReference type="ChEBI" id="CHEBI:43474"/>
        <dbReference type="ChEBI" id="CHEBI:456216"/>
        <dbReference type="EC" id="5.6.2.4"/>
    </reaction>
</comment>
<comment type="domain">
    <text evidence="15">The C-terminal domain has nuclease activity and interacts with RecD. It interacts with RecA, facilitating its loading onto ssDNA.</text>
</comment>
<dbReference type="Pfam" id="PF12705">
    <property type="entry name" value="PDDEXK_1"/>
    <property type="match status" value="1"/>
</dbReference>
<evidence type="ECO:0000256" key="1">
    <source>
        <dbReference type="ARBA" id="ARBA00022722"/>
    </source>
</evidence>
<evidence type="ECO:0000256" key="7">
    <source>
        <dbReference type="ARBA" id="ARBA00022839"/>
    </source>
</evidence>
<evidence type="ECO:0000256" key="14">
    <source>
        <dbReference type="ARBA" id="ARBA00048988"/>
    </source>
</evidence>
<accession>A0ABS8G5T7</accession>
<dbReference type="PROSITE" id="PS51217">
    <property type="entry name" value="UVRD_HELICASE_CTER"/>
    <property type="match status" value="1"/>
</dbReference>
<dbReference type="Gene3D" id="1.10.486.10">
    <property type="entry name" value="PCRA, domain 4"/>
    <property type="match status" value="1"/>
</dbReference>
<keyword evidence="11 15" id="KW-0234">DNA repair</keyword>
<keyword evidence="20" id="KW-1185">Reference proteome</keyword>
<dbReference type="Gene3D" id="1.10.3170.10">
    <property type="entry name" value="Recbcd, chain B, domain 2"/>
    <property type="match status" value="1"/>
</dbReference>
<comment type="miscellaneous">
    <text evidence="15">In the RecBCD complex, RecB has a slow 3'-5' helicase, an exonuclease activity and loads RecA onto ssDNA, RecD has a fast 5'-3' helicase activity, while RecC stimulates the ATPase and processivity of the RecB helicase and contributes to recognition of the Chi site.</text>
</comment>
<comment type="domain">
    <text evidence="15">The N-terminal DNA-binding domain is a ssDNA-dependent ATPase and has ATP-dependent 3'-5' helicase function. This domain interacts with RecC.</text>
</comment>
<keyword evidence="10 15" id="KW-0238">DNA-binding</keyword>
<dbReference type="InterPro" id="IPR004586">
    <property type="entry name" value="RecB"/>
</dbReference>
<reference evidence="19 20" key="1">
    <citation type="submission" date="2021-10" db="EMBL/GenBank/DDBJ databases">
        <title>Draft genome of Aestuariibacter halophilus JC2043.</title>
        <authorList>
            <person name="Emsley S.A."/>
            <person name="Pfannmuller K.M."/>
            <person name="Ushijima B."/>
            <person name="Saw J.H."/>
            <person name="Videau P."/>
        </authorList>
    </citation>
    <scope>NUCLEOTIDE SEQUENCE [LARGE SCALE GENOMIC DNA]</scope>
    <source>
        <strain evidence="19 20">JC2043</strain>
    </source>
</reference>
<keyword evidence="2 15" id="KW-0479">Metal-binding</keyword>
<evidence type="ECO:0000256" key="8">
    <source>
        <dbReference type="ARBA" id="ARBA00022840"/>
    </source>
</evidence>
<dbReference type="EC" id="5.6.2.4" evidence="15"/>
<feature type="region of interest" description="Nuclease activity, interacts with RecD and RecA" evidence="15">
    <location>
        <begin position="888"/>
        <end position="1185"/>
    </location>
</feature>
<feature type="domain" description="UvrD-like helicase ATP-binding" evidence="17">
    <location>
        <begin position="1"/>
        <end position="446"/>
    </location>
</feature>
<feature type="domain" description="UvrD-like helicase C-terminal" evidence="18">
    <location>
        <begin position="447"/>
        <end position="737"/>
    </location>
</feature>
<dbReference type="RefSeq" id="WP_229158200.1">
    <property type="nucleotide sequence ID" value="NZ_JAJEWP010000001.1"/>
</dbReference>
<dbReference type="Proteomes" id="UP001520878">
    <property type="component" value="Unassembled WGS sequence"/>
</dbReference>
<evidence type="ECO:0000313" key="20">
    <source>
        <dbReference type="Proteomes" id="UP001520878"/>
    </source>
</evidence>
<dbReference type="CDD" id="cd22352">
    <property type="entry name" value="RecB_C-like"/>
    <property type="match status" value="1"/>
</dbReference>
<feature type="binding site" evidence="16">
    <location>
        <begin position="19"/>
        <end position="26"/>
    </location>
    <ligand>
        <name>ATP</name>
        <dbReference type="ChEBI" id="CHEBI:30616"/>
    </ligand>
</feature>
<comment type="catalytic activity">
    <reaction evidence="15">
        <text>Exonucleolytic cleavage (in the presence of ATP) in either 5'- to 3'- or 3'- to 5'-direction to yield 5'-phosphooligonucleotides.</text>
        <dbReference type="EC" id="3.1.11.5"/>
    </reaction>
</comment>
<comment type="cofactor">
    <cofactor evidence="15">
        <name>Mg(2+)</name>
        <dbReference type="ChEBI" id="CHEBI:18420"/>
    </cofactor>
    <text evidence="15">Binds 1 Mg(2+) ion per subunit.</text>
</comment>
<feature type="binding site" evidence="15">
    <location>
        <position position="1076"/>
    </location>
    <ligand>
        <name>Mg(2+)</name>
        <dbReference type="ChEBI" id="CHEBI:18420"/>
    </ligand>
</feature>
<dbReference type="InterPro" id="IPR000212">
    <property type="entry name" value="DNA_helicase_UvrD/REP"/>
</dbReference>
<comment type="similarity">
    <text evidence="15">Belongs to the helicase family. UvrD subfamily.</text>
</comment>
<evidence type="ECO:0000256" key="5">
    <source>
        <dbReference type="ARBA" id="ARBA00022801"/>
    </source>
</evidence>
<keyword evidence="9 15" id="KW-0460">Magnesium</keyword>
<keyword evidence="12 15" id="KW-0413">Isomerase</keyword>
<keyword evidence="7 15" id="KW-0269">Exonuclease</keyword>
<evidence type="ECO:0000259" key="17">
    <source>
        <dbReference type="PROSITE" id="PS51198"/>
    </source>
</evidence>
<dbReference type="NCBIfam" id="TIGR00609">
    <property type="entry name" value="recB"/>
    <property type="match status" value="1"/>
</dbReference>
<dbReference type="Gene3D" id="3.40.50.300">
    <property type="entry name" value="P-loop containing nucleotide triphosphate hydrolases"/>
    <property type="match status" value="2"/>
</dbReference>
<comment type="function">
    <text evidence="15">A helicase/nuclease that prepares dsDNA breaks (DSB) for recombinational DNA repair. Binds to DSBs and unwinds DNA via a highly rapid and processive ATP-dependent bidirectional helicase activity. Unwinds dsDNA until it encounters a Chi (crossover hotspot instigator) sequence from the 3' direction. Cuts ssDNA a few nucleotides 3' to the Chi site. The properties and activities of the enzyme are changed at Chi. The Chi-altered holoenzyme produces a long 3'-ssDNA overhang and facilitates RecA-binding to the ssDNA for homologous DNA recombination and repair. Holoenzyme degrades any linearized DNA that is unable to undergo homologous recombination. In the holoenzyme this subunit contributes ATPase, 3'-5' helicase, exonuclease activity and loads RecA onto ssDNA.</text>
</comment>
<keyword evidence="1 15" id="KW-0540">Nuclease</keyword>
<keyword evidence="8 15" id="KW-0067">ATP-binding</keyword>
<dbReference type="InterPro" id="IPR014016">
    <property type="entry name" value="UvrD-like_ATP-bd"/>
</dbReference>
<dbReference type="PROSITE" id="PS51198">
    <property type="entry name" value="UVRD_HELICASE_ATP_BIND"/>
    <property type="match status" value="1"/>
</dbReference>
<sequence length="1185" mass="133730">MRLLDIKTFPLQGNALIEASAGTGKTYTIVNLYLRLLLGIGGAPLSVEQILVVTFTNAATAELRERIRTKLYQAYLDVYRGHSDDDFVQWLMAQTDDPQRLQQRLLLATRQMDKASIYTIHGFCQRVLTEHAFESGSTYQQTLVLDERPWLAEAVEDYWRREIVTLPTMVLAQVSERWASPEALLGWLQPLLYRQARTLQHADKQTAIAAAMALEQRIGAVKQWWMSADMAQRLSQVKLAKNRALGKDGVLSALSEFMRSERTEPPLKEGWQGLHSSKIMASVAKADQSKLDDVDFSLLDALVEEWPVTMQTLRLAIAGDAHRQVLEGLKGHKAKRAVLAPDDLLSTLQEAIRGPQGRALIDGILSRYPAALIDEFQDTDPVQYAIFSTIYDQQRNAVQNHNLIMIGDPKQAIYSFRGADIFTYLKARGDVEEQHQFTLGTNWRSQQGVVEAINQLFQRGADPFAMQQRIPFQPVSAAKPLSPLRVDDNALDSVVFAALDVDDPQTPIPWEQASAVMARDCAQRANWILQNAHYDDGQSLTPGDVCVLVRDRNEADLIKSSLQQQGLQSVFLVRKSVFATSTAYSVYLLLRAMAEPADERLLKAALCSDMLMKTAAQLEALFSDDGAWQNLMDLAFVWHGIWLRHGVMAMLETIAQHFSLASVWMSQGDQGQRSLTDFRHLCELLQEQGQRKPNQLQLVHWLAECLEDPDHSAESQQLRLETDQHLIQIVTMHSAKGLEYPVVLLPFAARYRDRNGMLYHDDSDRLMVDYLEGPDARERHGKEALAEDVRLLYVALTRAKYYCEVGIWQPKSGNRKASMLAQTSLGHLLLSGADNGELQQPLHAIAQLEHVGVRAVGIADDTLPSDYSEPLAQGQAEVAQLPQPVSRGWQMTSYSGIARLGQDPLSHVRPGSDEGTERGTDRVMEDDINAHRQDLLSPFTFERGAQAGSFLHGVLEQWVFDQPDELPALIEQQRQWFGIDEKWQSTIEQWLFNVVAYPIRFGDRSLPLASLPRQHYRAEMAFHLPLDSVDGRVFNQLLQRHSDVPLPHYHLEHLNGMLKGFIDLTVQVDGQYFVIDYKSNHLGDTSQDYTTERLFAAMTDHDYHLQIIIYCLALHRWLGSWMADYDYEQHIGGARYLFLRGMTDADNGAGVYAHRPAKSLILALDRLFKGQSVGAETPQQGELSW</sequence>
<evidence type="ECO:0000256" key="10">
    <source>
        <dbReference type="ARBA" id="ARBA00023125"/>
    </source>
</evidence>
<keyword evidence="5 15" id="KW-0378">Hydrolase</keyword>
<feature type="active site" description="For nuclease activity" evidence="15">
    <location>
        <position position="1076"/>
    </location>
</feature>
<dbReference type="Pfam" id="PF00580">
    <property type="entry name" value="UvrD-helicase"/>
    <property type="match status" value="1"/>
</dbReference>
<dbReference type="EMBL" id="JAJEWP010000001">
    <property type="protein sequence ID" value="MCC2615863.1"/>
    <property type="molecule type" value="Genomic_DNA"/>
</dbReference>
<comment type="subunit">
    <text evidence="15">Heterotrimer of RecB, RecC and RecD. All subunits contribute to DNA-binding. Interacts with RecA.</text>
</comment>
<dbReference type="InterPro" id="IPR038726">
    <property type="entry name" value="PDDEXK_AddAB-type"/>
</dbReference>
<organism evidence="19 20">
    <name type="scientific">Fluctibacter halophilus</name>
    <dbReference type="NCBI Taxonomy" id="226011"/>
    <lineage>
        <taxon>Bacteria</taxon>
        <taxon>Pseudomonadati</taxon>
        <taxon>Pseudomonadota</taxon>
        <taxon>Gammaproteobacteria</taxon>
        <taxon>Alteromonadales</taxon>
        <taxon>Alteromonadaceae</taxon>
        <taxon>Fluctibacter</taxon>
    </lineage>
</organism>
<comment type="catalytic activity">
    <reaction evidence="13 15">
        <text>Couples ATP hydrolysis with the unwinding of duplex DNA by translocating in the 3'-5' direction.</text>
        <dbReference type="EC" id="5.6.2.4"/>
    </reaction>
</comment>
<dbReference type="InterPro" id="IPR027417">
    <property type="entry name" value="P-loop_NTPase"/>
</dbReference>
<evidence type="ECO:0000256" key="2">
    <source>
        <dbReference type="ARBA" id="ARBA00022723"/>
    </source>
</evidence>
<evidence type="ECO:0000256" key="9">
    <source>
        <dbReference type="ARBA" id="ARBA00022842"/>
    </source>
</evidence>
<evidence type="ECO:0000256" key="15">
    <source>
        <dbReference type="HAMAP-Rule" id="MF_01485"/>
    </source>
</evidence>
<feature type="binding site" evidence="15">
    <location>
        <position position="952"/>
    </location>
    <ligand>
        <name>Mg(2+)</name>
        <dbReference type="ChEBI" id="CHEBI:18420"/>
    </ligand>
</feature>
<proteinExistence type="inferred from homology"/>
<gene>
    <name evidence="15 19" type="primary">recB</name>
    <name evidence="19" type="ORF">LJ739_06390</name>
</gene>
<dbReference type="Gene3D" id="3.90.320.10">
    <property type="match status" value="1"/>
</dbReference>
<name>A0ABS8G5T7_9ALTE</name>
<dbReference type="Pfam" id="PF13361">
    <property type="entry name" value="UvrD_C"/>
    <property type="match status" value="1"/>
</dbReference>
<dbReference type="HAMAP" id="MF_01485">
    <property type="entry name" value="RecB"/>
    <property type="match status" value="1"/>
</dbReference>
<dbReference type="SUPFAM" id="SSF52540">
    <property type="entry name" value="P-loop containing nucleoside triphosphate hydrolases"/>
    <property type="match status" value="1"/>
</dbReference>
<evidence type="ECO:0000313" key="19">
    <source>
        <dbReference type="EMBL" id="MCC2615863.1"/>
    </source>
</evidence>
<protein>
    <recommendedName>
        <fullName evidence="15">RecBCD enzyme subunit RecB</fullName>
        <ecNumber evidence="15">3.1.11.5</ecNumber>
        <ecNumber evidence="15">5.6.2.4</ecNumber>
    </recommendedName>
    <alternativeName>
        <fullName evidence="15">DNA 3'-5' helicase subunit RecB</fullName>
    </alternativeName>
    <alternativeName>
        <fullName evidence="15">Exonuclease V subunit RecB</fullName>
        <shortName evidence="15">ExoV subunit RecB</shortName>
    </alternativeName>
    <alternativeName>
        <fullName evidence="15">Helicase/nuclease RecBCD subunit RecB</fullName>
    </alternativeName>
</protein>
<evidence type="ECO:0000256" key="11">
    <source>
        <dbReference type="ARBA" id="ARBA00023204"/>
    </source>
</evidence>
<evidence type="ECO:0000259" key="18">
    <source>
        <dbReference type="PROSITE" id="PS51217"/>
    </source>
</evidence>
<evidence type="ECO:0000256" key="4">
    <source>
        <dbReference type="ARBA" id="ARBA00022763"/>
    </source>
</evidence>
<evidence type="ECO:0000256" key="13">
    <source>
        <dbReference type="ARBA" id="ARBA00034617"/>
    </source>
</evidence>
<evidence type="ECO:0000256" key="12">
    <source>
        <dbReference type="ARBA" id="ARBA00023235"/>
    </source>
</evidence>